<keyword evidence="1" id="KW-0812">Transmembrane</keyword>
<evidence type="ECO:0000313" key="3">
    <source>
        <dbReference type="Proteomes" id="UP000646946"/>
    </source>
</evidence>
<dbReference type="AlphaFoldDB" id="A0A832XGP3"/>
<accession>A0A832XGP3</accession>
<feature type="transmembrane region" description="Helical" evidence="1">
    <location>
        <begin position="99"/>
        <end position="119"/>
    </location>
</feature>
<reference evidence="2 3" key="1">
    <citation type="journal article" name="Nat. Commun.">
        <title>Undinarchaeota illuminate DPANN phylogeny and the impact of gene transfer on archaeal evolution.</title>
        <authorList>
            <person name="Dombrowski N."/>
            <person name="Williams T.A."/>
            <person name="Sun J."/>
            <person name="Woodcroft B.J."/>
            <person name="Lee J.H."/>
            <person name="Minh B.Q."/>
            <person name="Rinke C."/>
            <person name="Spang A."/>
        </authorList>
    </citation>
    <scope>NUCLEOTIDE SEQUENCE [LARGE SCALE GENOMIC DNA]</scope>
    <source>
        <strain evidence="2">MAG_bin1129</strain>
    </source>
</reference>
<protein>
    <submittedName>
        <fullName evidence="2">Uncharacterized protein</fullName>
    </submittedName>
</protein>
<name>A0A832XGP3_9ARCH</name>
<feature type="transmembrane region" description="Helical" evidence="1">
    <location>
        <begin position="154"/>
        <end position="172"/>
    </location>
</feature>
<keyword evidence="1" id="KW-1133">Transmembrane helix</keyword>
<feature type="transmembrane region" description="Helical" evidence="1">
    <location>
        <begin position="12"/>
        <end position="42"/>
    </location>
</feature>
<comment type="caution">
    <text evidence="2">The sequence shown here is derived from an EMBL/GenBank/DDBJ whole genome shotgun (WGS) entry which is preliminary data.</text>
</comment>
<gene>
    <name evidence="2" type="ORF">H1016_02720</name>
</gene>
<keyword evidence="3" id="KW-1185">Reference proteome</keyword>
<dbReference type="EMBL" id="DVAB01000023">
    <property type="protein sequence ID" value="HIK00429.1"/>
    <property type="molecule type" value="Genomic_DNA"/>
</dbReference>
<evidence type="ECO:0000313" key="2">
    <source>
        <dbReference type="EMBL" id="HIK00429.1"/>
    </source>
</evidence>
<dbReference type="Proteomes" id="UP000646946">
    <property type="component" value="Unassembled WGS sequence"/>
</dbReference>
<evidence type="ECO:0000256" key="1">
    <source>
        <dbReference type="SAM" id="Phobius"/>
    </source>
</evidence>
<keyword evidence="1" id="KW-0472">Membrane</keyword>
<proteinExistence type="predicted"/>
<feature type="transmembrane region" description="Helical" evidence="1">
    <location>
        <begin position="54"/>
        <end position="78"/>
    </location>
</feature>
<sequence length="180" mass="20387">MTTARSLLRFDLIMLLVILFVPLLFFPKIAFITILATFLVIFSRANSLYDNLKIEFHSVLIIVIAHLHGAIPAAFVAIASAPLINMTGKYLGSFQKPPWILLDTVYLVILSYIAALIPAANLLEYSLWTIIIFGNGLVGFVRVYVFMDPITRRLPLSVINIIFNYLILRNFLPQIMAFLR</sequence>
<feature type="transmembrane region" description="Helical" evidence="1">
    <location>
        <begin position="125"/>
        <end position="147"/>
    </location>
</feature>
<organism evidence="2 3">
    <name type="scientific">Candidatus Naiadarchaeum limnaeum</name>
    <dbReference type="NCBI Taxonomy" id="2756139"/>
    <lineage>
        <taxon>Archaea</taxon>
        <taxon>Candidatus Undinarchaeota</taxon>
        <taxon>Candidatus Undinarchaeia</taxon>
        <taxon>Candidatus Naiadarchaeales</taxon>
        <taxon>Candidatus Naiadarchaeaceae</taxon>
        <taxon>Candidatus Naiadarchaeum</taxon>
    </lineage>
</organism>